<accession>A0A0C9XST4</accession>
<evidence type="ECO:0000313" key="2">
    <source>
        <dbReference type="Proteomes" id="UP000054477"/>
    </source>
</evidence>
<reference evidence="1 2" key="1">
    <citation type="submission" date="2014-04" db="EMBL/GenBank/DDBJ databases">
        <authorList>
            <consortium name="DOE Joint Genome Institute"/>
            <person name="Kuo A."/>
            <person name="Kohler A."/>
            <person name="Nagy L.G."/>
            <person name="Floudas D."/>
            <person name="Copeland A."/>
            <person name="Barry K.W."/>
            <person name="Cichocki N."/>
            <person name="Veneault-Fourrey C."/>
            <person name="LaButti K."/>
            <person name="Lindquist E.A."/>
            <person name="Lipzen A."/>
            <person name="Lundell T."/>
            <person name="Morin E."/>
            <person name="Murat C."/>
            <person name="Sun H."/>
            <person name="Tunlid A."/>
            <person name="Henrissat B."/>
            <person name="Grigoriev I.V."/>
            <person name="Hibbett D.S."/>
            <person name="Martin F."/>
            <person name="Nordberg H.P."/>
            <person name="Cantor M.N."/>
            <person name="Hua S.X."/>
        </authorList>
    </citation>
    <scope>NUCLEOTIDE SEQUENCE [LARGE SCALE GENOMIC DNA]</scope>
    <source>
        <strain evidence="1 2">LaAM-08-1</strain>
    </source>
</reference>
<evidence type="ECO:0000313" key="1">
    <source>
        <dbReference type="EMBL" id="KIK07986.1"/>
    </source>
</evidence>
<dbReference type="AlphaFoldDB" id="A0A0C9XST4"/>
<sequence>MSLLTQAGQAQTVEMTAASPYSHIPAYRFTHLTAHLSSHNRESGSPQCLHGACLKFSDLACEEDSKMGTSYVGGTFRSSQAPEIIVDP</sequence>
<keyword evidence="2" id="KW-1185">Reference proteome</keyword>
<name>A0A0C9XST4_9AGAR</name>
<protein>
    <submittedName>
        <fullName evidence="1">Uncharacterized protein</fullName>
    </submittedName>
</protein>
<organism evidence="1 2">
    <name type="scientific">Laccaria amethystina LaAM-08-1</name>
    <dbReference type="NCBI Taxonomy" id="1095629"/>
    <lineage>
        <taxon>Eukaryota</taxon>
        <taxon>Fungi</taxon>
        <taxon>Dikarya</taxon>
        <taxon>Basidiomycota</taxon>
        <taxon>Agaricomycotina</taxon>
        <taxon>Agaricomycetes</taxon>
        <taxon>Agaricomycetidae</taxon>
        <taxon>Agaricales</taxon>
        <taxon>Agaricineae</taxon>
        <taxon>Hydnangiaceae</taxon>
        <taxon>Laccaria</taxon>
    </lineage>
</organism>
<dbReference type="Proteomes" id="UP000054477">
    <property type="component" value="Unassembled WGS sequence"/>
</dbReference>
<dbReference type="HOGENOM" id="CLU_2469471_0_0_1"/>
<gene>
    <name evidence="1" type="ORF">K443DRAFT_672872</name>
</gene>
<dbReference type="EMBL" id="KN838544">
    <property type="protein sequence ID" value="KIK07986.1"/>
    <property type="molecule type" value="Genomic_DNA"/>
</dbReference>
<proteinExistence type="predicted"/>
<reference evidence="2" key="2">
    <citation type="submission" date="2015-01" db="EMBL/GenBank/DDBJ databases">
        <title>Evolutionary Origins and Diversification of the Mycorrhizal Mutualists.</title>
        <authorList>
            <consortium name="DOE Joint Genome Institute"/>
            <consortium name="Mycorrhizal Genomics Consortium"/>
            <person name="Kohler A."/>
            <person name="Kuo A."/>
            <person name="Nagy L.G."/>
            <person name="Floudas D."/>
            <person name="Copeland A."/>
            <person name="Barry K.W."/>
            <person name="Cichocki N."/>
            <person name="Veneault-Fourrey C."/>
            <person name="LaButti K."/>
            <person name="Lindquist E.A."/>
            <person name="Lipzen A."/>
            <person name="Lundell T."/>
            <person name="Morin E."/>
            <person name="Murat C."/>
            <person name="Riley R."/>
            <person name="Ohm R."/>
            <person name="Sun H."/>
            <person name="Tunlid A."/>
            <person name="Henrissat B."/>
            <person name="Grigoriev I.V."/>
            <person name="Hibbett D.S."/>
            <person name="Martin F."/>
        </authorList>
    </citation>
    <scope>NUCLEOTIDE SEQUENCE [LARGE SCALE GENOMIC DNA]</scope>
    <source>
        <strain evidence="2">LaAM-08-1</strain>
    </source>
</reference>